<dbReference type="RefSeq" id="WP_184223030.1">
    <property type="nucleotide sequence ID" value="NZ_JACHIP010000016.1"/>
</dbReference>
<evidence type="ECO:0000313" key="3">
    <source>
        <dbReference type="EMBL" id="MBB5060628.1"/>
    </source>
</evidence>
<organism evidence="3 4">
    <name type="scientific">Granulicella aggregans</name>
    <dbReference type="NCBI Taxonomy" id="474949"/>
    <lineage>
        <taxon>Bacteria</taxon>
        <taxon>Pseudomonadati</taxon>
        <taxon>Acidobacteriota</taxon>
        <taxon>Terriglobia</taxon>
        <taxon>Terriglobales</taxon>
        <taxon>Acidobacteriaceae</taxon>
        <taxon>Granulicella</taxon>
    </lineage>
</organism>
<feature type="region of interest" description="Disordered" evidence="1">
    <location>
        <begin position="61"/>
        <end position="111"/>
    </location>
</feature>
<feature type="compositionally biased region" description="Low complexity" evidence="1">
    <location>
        <begin position="83"/>
        <end position="104"/>
    </location>
</feature>
<evidence type="ECO:0000256" key="2">
    <source>
        <dbReference type="SAM" id="SignalP"/>
    </source>
</evidence>
<sequence>MTKRAIAVFAALFMSVCTLAHAQAPAGATGQCKDGTYSTAKAKSGACSGHKGVQTWYATASAAPAPAPTATPSAAPTPPPAPTSATASRPSATSSPSTTPSQPAAGGGPGQVWVNTSTKVYHCSGDRYYGKTKKGAYMSESDAIAKGARPDAGKPCPK</sequence>
<gene>
    <name evidence="3" type="ORF">HDF16_005364</name>
</gene>
<dbReference type="Pfam" id="PF12587">
    <property type="entry name" value="DUF3761"/>
    <property type="match status" value="1"/>
</dbReference>
<evidence type="ECO:0000256" key="1">
    <source>
        <dbReference type="SAM" id="MobiDB-lite"/>
    </source>
</evidence>
<proteinExistence type="predicted"/>
<keyword evidence="2" id="KW-0732">Signal</keyword>
<protein>
    <recommendedName>
        <fullName evidence="5">DUF3761 domain-containing protein</fullName>
    </recommendedName>
</protein>
<dbReference type="EMBL" id="JACHIP010000016">
    <property type="protein sequence ID" value="MBB5060628.1"/>
    <property type="molecule type" value="Genomic_DNA"/>
</dbReference>
<evidence type="ECO:0000313" key="4">
    <source>
        <dbReference type="Proteomes" id="UP000540989"/>
    </source>
</evidence>
<dbReference type="AlphaFoldDB" id="A0A7W7ZIZ7"/>
<feature type="signal peptide" evidence="2">
    <location>
        <begin position="1"/>
        <end position="22"/>
    </location>
</feature>
<comment type="caution">
    <text evidence="3">The sequence shown here is derived from an EMBL/GenBank/DDBJ whole genome shotgun (WGS) entry which is preliminary data.</text>
</comment>
<reference evidence="3 4" key="1">
    <citation type="submission" date="2020-08" db="EMBL/GenBank/DDBJ databases">
        <title>Genomic Encyclopedia of Type Strains, Phase IV (KMG-V): Genome sequencing to study the core and pangenomes of soil and plant-associated prokaryotes.</title>
        <authorList>
            <person name="Whitman W."/>
        </authorList>
    </citation>
    <scope>NUCLEOTIDE SEQUENCE [LARGE SCALE GENOMIC DNA]</scope>
    <source>
        <strain evidence="3 4">M8UP14</strain>
    </source>
</reference>
<feature type="chain" id="PRO_5031445546" description="DUF3761 domain-containing protein" evidence="2">
    <location>
        <begin position="23"/>
        <end position="158"/>
    </location>
</feature>
<accession>A0A7W7ZIZ7</accession>
<keyword evidence="4" id="KW-1185">Reference proteome</keyword>
<dbReference type="InterPro" id="IPR022236">
    <property type="entry name" value="DUF3761"/>
</dbReference>
<dbReference type="Proteomes" id="UP000540989">
    <property type="component" value="Unassembled WGS sequence"/>
</dbReference>
<evidence type="ECO:0008006" key="5">
    <source>
        <dbReference type="Google" id="ProtNLM"/>
    </source>
</evidence>
<feature type="compositionally biased region" description="Pro residues" evidence="1">
    <location>
        <begin position="65"/>
        <end position="82"/>
    </location>
</feature>
<name>A0A7W7ZIZ7_9BACT</name>